<dbReference type="AlphaFoldDB" id="A0A4R4YNX1"/>
<dbReference type="PROSITE" id="PS50801">
    <property type="entry name" value="STAS"/>
    <property type="match status" value="1"/>
</dbReference>
<evidence type="ECO:0000313" key="4">
    <source>
        <dbReference type="Proteomes" id="UP000295302"/>
    </source>
</evidence>
<evidence type="ECO:0000256" key="1">
    <source>
        <dbReference type="SAM" id="MobiDB-lite"/>
    </source>
</evidence>
<comment type="caution">
    <text evidence="3">The sequence shown here is derived from an EMBL/GenBank/DDBJ whole genome shotgun (WGS) entry which is preliminary data.</text>
</comment>
<protein>
    <submittedName>
        <fullName evidence="3">STAS domain-containing protein</fullName>
    </submittedName>
</protein>
<dbReference type="PANTHER" id="PTHR33495">
    <property type="entry name" value="ANTI-SIGMA FACTOR ANTAGONIST TM_1081-RELATED-RELATED"/>
    <property type="match status" value="1"/>
</dbReference>
<dbReference type="InterPro" id="IPR036513">
    <property type="entry name" value="STAS_dom_sf"/>
</dbReference>
<sequence length="312" mass="33111">MRVLHADQRGRPGQPQPAGHPADPGRHVPGQPGAQGPVRVERAYHVPAGHQGRAGQPHPRDVAAGQQRAALAAPRRQEDGARRRAVGGAGVQPAGRRPGHARGERARQRHRADGAQPDQLATARDAGARAGSGADSGVRHPGLTGSARRPGSVRVREKPGSTVITPHRGQVPCVGRNALLIQTTRHLPCTVLRASGELDHAGRVRFSACVNAVWDWSDGPVLVFDLADLDFYDSSVIGVLAMALQRMEEEGDHGRIILVRPSSHLMTVLRLTDLLSHVELRDSVEETVAELMVEAAPDADIVRAVTPAGGLG</sequence>
<keyword evidence="4" id="KW-1185">Reference proteome</keyword>
<evidence type="ECO:0000313" key="3">
    <source>
        <dbReference type="EMBL" id="TDD46250.1"/>
    </source>
</evidence>
<accession>A0A4R4YNX1</accession>
<dbReference type="OrthoDB" id="3539953at2"/>
<dbReference type="Pfam" id="PF01740">
    <property type="entry name" value="STAS"/>
    <property type="match status" value="1"/>
</dbReference>
<name>A0A4R4YNX1_9ACTN</name>
<dbReference type="CDD" id="cd07043">
    <property type="entry name" value="STAS_anti-anti-sigma_factors"/>
    <property type="match status" value="1"/>
</dbReference>
<proteinExistence type="predicted"/>
<gene>
    <name evidence="3" type="ORF">E1286_21405</name>
</gene>
<feature type="compositionally biased region" description="Low complexity" evidence="1">
    <location>
        <begin position="123"/>
        <end position="136"/>
    </location>
</feature>
<dbReference type="InterPro" id="IPR002645">
    <property type="entry name" value="STAS_dom"/>
</dbReference>
<dbReference type="PANTHER" id="PTHR33495:SF2">
    <property type="entry name" value="ANTI-SIGMA FACTOR ANTAGONIST TM_1081-RELATED"/>
    <property type="match status" value="1"/>
</dbReference>
<reference evidence="3 4" key="1">
    <citation type="submission" date="2019-03" db="EMBL/GenBank/DDBJ databases">
        <title>Draft genome sequences of novel Actinobacteria.</title>
        <authorList>
            <person name="Sahin N."/>
            <person name="Ay H."/>
            <person name="Saygin H."/>
        </authorList>
    </citation>
    <scope>NUCLEOTIDE SEQUENCE [LARGE SCALE GENOMIC DNA]</scope>
    <source>
        <strain evidence="3 4">CH32</strain>
    </source>
</reference>
<feature type="compositionally biased region" description="Basic and acidic residues" evidence="1">
    <location>
        <begin position="1"/>
        <end position="10"/>
    </location>
</feature>
<organism evidence="3 4">
    <name type="scientific">Nonomuraea terrae</name>
    <dbReference type="NCBI Taxonomy" id="2530383"/>
    <lineage>
        <taxon>Bacteria</taxon>
        <taxon>Bacillati</taxon>
        <taxon>Actinomycetota</taxon>
        <taxon>Actinomycetes</taxon>
        <taxon>Streptosporangiales</taxon>
        <taxon>Streptosporangiaceae</taxon>
        <taxon>Nonomuraea</taxon>
    </lineage>
</organism>
<dbReference type="Proteomes" id="UP000295302">
    <property type="component" value="Unassembled WGS sequence"/>
</dbReference>
<evidence type="ECO:0000259" key="2">
    <source>
        <dbReference type="PROSITE" id="PS50801"/>
    </source>
</evidence>
<dbReference type="Gene3D" id="3.30.750.24">
    <property type="entry name" value="STAS domain"/>
    <property type="match status" value="1"/>
</dbReference>
<dbReference type="GO" id="GO:0043856">
    <property type="term" value="F:anti-sigma factor antagonist activity"/>
    <property type="evidence" value="ECO:0007669"/>
    <property type="project" value="TreeGrafter"/>
</dbReference>
<feature type="compositionally biased region" description="Low complexity" evidence="1">
    <location>
        <begin position="63"/>
        <end position="74"/>
    </location>
</feature>
<feature type="region of interest" description="Disordered" evidence="1">
    <location>
        <begin position="1"/>
        <end position="169"/>
    </location>
</feature>
<dbReference type="SUPFAM" id="SSF52091">
    <property type="entry name" value="SpoIIaa-like"/>
    <property type="match status" value="1"/>
</dbReference>
<dbReference type="EMBL" id="SMKQ01000064">
    <property type="protein sequence ID" value="TDD46250.1"/>
    <property type="molecule type" value="Genomic_DNA"/>
</dbReference>
<feature type="domain" description="STAS" evidence="2">
    <location>
        <begin position="191"/>
        <end position="291"/>
    </location>
</feature>